<name>A0ABU3Q7W5_9SPHN</name>
<sequence length="58" mass="6476">MIFYALKDGERVYSLEIPVDDGPVHLPDLAKLGVSGFQSKNPDLSLREDDILFGFEHA</sequence>
<evidence type="ECO:0000313" key="1">
    <source>
        <dbReference type="EMBL" id="MDT9599387.1"/>
    </source>
</evidence>
<keyword evidence="2" id="KW-1185">Reference proteome</keyword>
<dbReference type="RefSeq" id="WP_315726240.1">
    <property type="nucleotide sequence ID" value="NZ_JAVUPU010000004.1"/>
</dbReference>
<dbReference type="EMBL" id="JAVUPU010000004">
    <property type="protein sequence ID" value="MDT9599387.1"/>
    <property type="molecule type" value="Genomic_DNA"/>
</dbReference>
<proteinExistence type="predicted"/>
<accession>A0ABU3Q7W5</accession>
<evidence type="ECO:0000313" key="2">
    <source>
        <dbReference type="Proteomes" id="UP001259572"/>
    </source>
</evidence>
<comment type="caution">
    <text evidence="1">The sequence shown here is derived from an EMBL/GenBank/DDBJ whole genome shotgun (WGS) entry which is preliminary data.</text>
</comment>
<reference evidence="1 2" key="1">
    <citation type="submission" date="2023-05" db="EMBL/GenBank/DDBJ databases">
        <authorList>
            <person name="Guo Y."/>
        </authorList>
    </citation>
    <scope>NUCLEOTIDE SEQUENCE [LARGE SCALE GENOMIC DNA]</scope>
    <source>
        <strain evidence="1 2">GR2756</strain>
    </source>
</reference>
<protein>
    <submittedName>
        <fullName evidence="1">Uncharacterized protein</fullName>
    </submittedName>
</protein>
<gene>
    <name evidence="1" type="ORF">RQX22_10545</name>
</gene>
<dbReference type="Proteomes" id="UP001259572">
    <property type="component" value="Unassembled WGS sequence"/>
</dbReference>
<organism evidence="1 2">
    <name type="scientific">Sphingosinicella rhizophila</name>
    <dbReference type="NCBI Taxonomy" id="3050082"/>
    <lineage>
        <taxon>Bacteria</taxon>
        <taxon>Pseudomonadati</taxon>
        <taxon>Pseudomonadota</taxon>
        <taxon>Alphaproteobacteria</taxon>
        <taxon>Sphingomonadales</taxon>
        <taxon>Sphingosinicellaceae</taxon>
        <taxon>Sphingosinicella</taxon>
    </lineage>
</organism>